<accession>A0ABP1PTJ4</accession>
<dbReference type="SUPFAM" id="SSF50494">
    <property type="entry name" value="Trypsin-like serine proteases"/>
    <property type="match status" value="1"/>
</dbReference>
<evidence type="ECO:0000256" key="4">
    <source>
        <dbReference type="SAM" id="SignalP"/>
    </source>
</evidence>
<dbReference type="InterPro" id="IPR001254">
    <property type="entry name" value="Trypsin_dom"/>
</dbReference>
<keyword evidence="4" id="KW-0732">Signal</keyword>
<dbReference type="Proteomes" id="UP001642540">
    <property type="component" value="Unassembled WGS sequence"/>
</dbReference>
<dbReference type="Gene3D" id="2.40.10.10">
    <property type="entry name" value="Trypsin-like serine proteases"/>
    <property type="match status" value="2"/>
</dbReference>
<evidence type="ECO:0000313" key="6">
    <source>
        <dbReference type="EMBL" id="CAL8074733.1"/>
    </source>
</evidence>
<feature type="chain" id="PRO_5046177619" description="Peptidase S1 domain-containing protein" evidence="4">
    <location>
        <begin position="23"/>
        <end position="416"/>
    </location>
</feature>
<keyword evidence="3" id="KW-0645">Protease</keyword>
<dbReference type="PROSITE" id="PS00134">
    <property type="entry name" value="TRYPSIN_HIS"/>
    <property type="match status" value="1"/>
</dbReference>
<dbReference type="PROSITE" id="PS00135">
    <property type="entry name" value="TRYPSIN_SER"/>
    <property type="match status" value="1"/>
</dbReference>
<keyword evidence="1" id="KW-1015">Disulfide bond</keyword>
<comment type="similarity">
    <text evidence="2">Belongs to the peptidase S1 family. CLIP subfamily.</text>
</comment>
<proteinExistence type="inferred from homology"/>
<dbReference type="InterPro" id="IPR043504">
    <property type="entry name" value="Peptidase_S1_PA_chymotrypsin"/>
</dbReference>
<dbReference type="InterPro" id="IPR033116">
    <property type="entry name" value="TRYPSIN_SER"/>
</dbReference>
<dbReference type="InterPro" id="IPR051487">
    <property type="entry name" value="Ser/Thr_Proteases_Immune/Dev"/>
</dbReference>
<keyword evidence="7" id="KW-1185">Reference proteome</keyword>
<sequence>MEIISSCVSLLLSTIFIISVLSSPVREGEDVTEKADLKLLQACKAPISGKDGVCINLETHIIRCPTLRKTLLDKNFTNIDEAICDEPNLNNLNETRVCCAVDEYIELFSLVNEDFKSHENFKLIPSVEGSDCGKSFSSTTDRIIGGTAVLPGSHPWMARLGVVLPEEDVIRFPCSGSIINDRYILTAAHCFKLGKLTKIRLAETDEDVYEECIEVGMNDTLCQEVEDHEPETIIIHPNYTGNVGSENDIALIRLKKPVHNLSSPFTRPVCLPFIDEFHLPDLENTAVSSTGAKNLLSIQGWGKESNEDTTGTTQLREVFVPLRSNAFCRHVFQTANLEISDNQLCAGGNKNKGSCSGDSGSPLLLHSYPLDKKGGMRMFQIGVVSYGRSLCGVENAPVVYTRVRSFLQFLLDNIHE</sequence>
<feature type="domain" description="Peptidase S1" evidence="5">
    <location>
        <begin position="143"/>
        <end position="415"/>
    </location>
</feature>
<evidence type="ECO:0000259" key="5">
    <source>
        <dbReference type="PROSITE" id="PS50240"/>
    </source>
</evidence>
<reference evidence="6 7" key="1">
    <citation type="submission" date="2024-08" db="EMBL/GenBank/DDBJ databases">
        <authorList>
            <person name="Cucini C."/>
            <person name="Frati F."/>
        </authorList>
    </citation>
    <scope>NUCLEOTIDE SEQUENCE [LARGE SCALE GENOMIC DNA]</scope>
</reference>
<comment type="caution">
    <text evidence="6">The sequence shown here is derived from an EMBL/GenBank/DDBJ whole genome shotgun (WGS) entry which is preliminary data.</text>
</comment>
<evidence type="ECO:0000256" key="2">
    <source>
        <dbReference type="ARBA" id="ARBA00024195"/>
    </source>
</evidence>
<organism evidence="6 7">
    <name type="scientific">Orchesella dallaii</name>
    <dbReference type="NCBI Taxonomy" id="48710"/>
    <lineage>
        <taxon>Eukaryota</taxon>
        <taxon>Metazoa</taxon>
        <taxon>Ecdysozoa</taxon>
        <taxon>Arthropoda</taxon>
        <taxon>Hexapoda</taxon>
        <taxon>Collembola</taxon>
        <taxon>Entomobryomorpha</taxon>
        <taxon>Entomobryoidea</taxon>
        <taxon>Orchesellidae</taxon>
        <taxon>Orchesellinae</taxon>
        <taxon>Orchesella</taxon>
    </lineage>
</organism>
<protein>
    <recommendedName>
        <fullName evidence="5">Peptidase S1 domain-containing protein</fullName>
    </recommendedName>
</protein>
<gene>
    <name evidence="6" type="ORF">ODALV1_LOCUS2975</name>
</gene>
<keyword evidence="3" id="KW-0378">Hydrolase</keyword>
<dbReference type="PROSITE" id="PS50240">
    <property type="entry name" value="TRYPSIN_DOM"/>
    <property type="match status" value="1"/>
</dbReference>
<dbReference type="PRINTS" id="PR00722">
    <property type="entry name" value="CHYMOTRYPSIN"/>
</dbReference>
<dbReference type="CDD" id="cd00190">
    <property type="entry name" value="Tryp_SPc"/>
    <property type="match status" value="1"/>
</dbReference>
<dbReference type="EMBL" id="CAXLJM020000007">
    <property type="protein sequence ID" value="CAL8074733.1"/>
    <property type="molecule type" value="Genomic_DNA"/>
</dbReference>
<dbReference type="InterPro" id="IPR009003">
    <property type="entry name" value="Peptidase_S1_PA"/>
</dbReference>
<dbReference type="PANTHER" id="PTHR24256">
    <property type="entry name" value="TRYPTASE-RELATED"/>
    <property type="match status" value="1"/>
</dbReference>
<feature type="signal peptide" evidence="4">
    <location>
        <begin position="1"/>
        <end position="22"/>
    </location>
</feature>
<dbReference type="InterPro" id="IPR001314">
    <property type="entry name" value="Peptidase_S1A"/>
</dbReference>
<dbReference type="SMART" id="SM00020">
    <property type="entry name" value="Tryp_SPc"/>
    <property type="match status" value="1"/>
</dbReference>
<evidence type="ECO:0000256" key="3">
    <source>
        <dbReference type="RuleBase" id="RU363034"/>
    </source>
</evidence>
<name>A0ABP1PTJ4_9HEXA</name>
<keyword evidence="3" id="KW-0720">Serine protease</keyword>
<dbReference type="InterPro" id="IPR018114">
    <property type="entry name" value="TRYPSIN_HIS"/>
</dbReference>
<evidence type="ECO:0000256" key="1">
    <source>
        <dbReference type="ARBA" id="ARBA00023157"/>
    </source>
</evidence>
<dbReference type="Pfam" id="PF00089">
    <property type="entry name" value="Trypsin"/>
    <property type="match status" value="1"/>
</dbReference>
<evidence type="ECO:0000313" key="7">
    <source>
        <dbReference type="Proteomes" id="UP001642540"/>
    </source>
</evidence>